<dbReference type="Gene3D" id="3.30.300.30">
    <property type="match status" value="1"/>
</dbReference>
<keyword evidence="24" id="KW-1185">Reference proteome</keyword>
<evidence type="ECO:0000256" key="2">
    <source>
        <dbReference type="ARBA" id="ARBA00004585"/>
    </source>
</evidence>
<evidence type="ECO:0000256" key="15">
    <source>
        <dbReference type="ARBA" id="ARBA00023140"/>
    </source>
</evidence>
<dbReference type="InterPro" id="IPR000873">
    <property type="entry name" value="AMP-dep_synth/lig_dom"/>
</dbReference>
<comment type="caution">
    <text evidence="23">The sequence shown here is derived from an EMBL/GenBank/DDBJ whole genome shotgun (WGS) entry which is preliminary data.</text>
</comment>
<evidence type="ECO:0000256" key="19">
    <source>
        <dbReference type="ARBA" id="ARBA00078285"/>
    </source>
</evidence>
<dbReference type="PANTHER" id="PTHR43107:SF15">
    <property type="entry name" value="FATTY ACID TRANSPORT PROTEIN 3, ISOFORM A"/>
    <property type="match status" value="1"/>
</dbReference>
<keyword evidence="13" id="KW-0445">Lipid transport</keyword>
<dbReference type="InterPro" id="IPR045851">
    <property type="entry name" value="AMP-bd_C_sf"/>
</dbReference>
<dbReference type="InterPro" id="IPR020845">
    <property type="entry name" value="AMP-binding_CS"/>
</dbReference>
<keyword evidence="7 23" id="KW-0436">Ligase</keyword>
<sequence>PLALAVPAAAASLAYINAKGSIFNDVRILNTIITSFARVAYRQHVDRLNQFYTLEDLAQSPSHTNKPLVIFEGKRHTYSDVYNRVLRYASWLRNKHSVSPGEIVAIDFHNSDTFIYLWFALWAVGAKPAFINYNLTGDALAHCVRAATARLVIVDPAVTDVVDEDIRSQLPDVNFVTLDGALEDHIASLAPTRPPDKDRSQAQPSEMALLIYTSGTTGIPKPAIVSWSKCMAGSVMGQKMLGIKSDDTIFTSMPLYHSAAAIMSFMCVLNIGGTQGLGRKFSTRTFWEEVRATDATVIQYVGETLRYLLAAPVQPDPETGESLDKKHRVRLAYGNGLRPDVWDRFRDRFGIPIVGELYAATEGTMGMVNLCSNQLTSGAIGRSGWIHRLMLRRSAALVDVDWEADQPRRDPETGFCSRVSRGEPGELLFALPAADTSKRFQGYYQNPEASAEKILRDVFSQGDAWFRTGDVVRFTTDGLWFFHDRIGDTFRWKSENVSTTEVSQAIGTHPAIREANVYGVELPNHDGRAGCAAIHVGKDADDDTMRSIAQHALSNLPRYAVPLFLRVLRGTDLGSAQTTGTNKQQKSLLRTAGVRPEPGTDKELGELYWLPSDAGYVPFMKRDWDRLEGGSVRL</sequence>
<dbReference type="InterPro" id="IPR042099">
    <property type="entry name" value="ANL_N_sf"/>
</dbReference>
<keyword evidence="5" id="KW-0813">Transport</keyword>
<evidence type="ECO:0000313" key="24">
    <source>
        <dbReference type="Proteomes" id="UP000749293"/>
    </source>
</evidence>
<dbReference type="Proteomes" id="UP000749293">
    <property type="component" value="Unassembled WGS sequence"/>
</dbReference>
<evidence type="ECO:0000256" key="7">
    <source>
        <dbReference type="ARBA" id="ARBA00022598"/>
    </source>
</evidence>
<dbReference type="GO" id="GO:0044539">
    <property type="term" value="P:long-chain fatty acid import into cell"/>
    <property type="evidence" value="ECO:0007669"/>
    <property type="project" value="TreeGrafter"/>
</dbReference>
<keyword evidence="11" id="KW-0067">ATP-binding</keyword>
<feature type="domain" description="AMP-binding enzyme C-terminal" evidence="22">
    <location>
        <begin position="501"/>
        <end position="567"/>
    </location>
</feature>
<dbReference type="SUPFAM" id="SSF56801">
    <property type="entry name" value="Acetyl-CoA synthetase-like"/>
    <property type="match status" value="1"/>
</dbReference>
<feature type="region of interest" description="Disordered" evidence="20">
    <location>
        <begin position="575"/>
        <end position="597"/>
    </location>
</feature>
<evidence type="ECO:0000256" key="13">
    <source>
        <dbReference type="ARBA" id="ARBA00023055"/>
    </source>
</evidence>
<keyword evidence="10" id="KW-0547">Nucleotide-binding</keyword>
<gene>
    <name evidence="23" type="ORF">GMORB2_3229</name>
</gene>
<dbReference type="PANTHER" id="PTHR43107">
    <property type="entry name" value="LONG-CHAIN FATTY ACID TRANSPORT PROTEIN"/>
    <property type="match status" value="1"/>
</dbReference>
<organism evidence="23 24">
    <name type="scientific">Geosmithia morbida</name>
    <dbReference type="NCBI Taxonomy" id="1094350"/>
    <lineage>
        <taxon>Eukaryota</taxon>
        <taxon>Fungi</taxon>
        <taxon>Dikarya</taxon>
        <taxon>Ascomycota</taxon>
        <taxon>Pezizomycotina</taxon>
        <taxon>Sordariomycetes</taxon>
        <taxon>Hypocreomycetidae</taxon>
        <taxon>Hypocreales</taxon>
        <taxon>Bionectriaceae</taxon>
        <taxon>Geosmithia</taxon>
    </lineage>
</organism>
<dbReference type="InterPro" id="IPR025110">
    <property type="entry name" value="AMP-bd_C"/>
</dbReference>
<comment type="function">
    <text evidence="17">Acyl-CoA synthetase required for both the import of long chain fatty acids (LCFAs) (C14-C18) and the activation very long chain fatty acids (VLCFAs) (C20-C26) by esterification of the fatty acids into metabolically active CoA-thioesters for subsequent degradation or incorporation into phospholipids. The transport and fatty acyl-CoA synthetase activities are genetically separable and are thus independent activities. Esterifies VLCFAs in the peroxisome matrix. The VLCFAs are actively transported into peroxisomes by a PXA1-PXA2 heterodimeric transporter in the peroxisomal membrane.</text>
</comment>
<evidence type="ECO:0000256" key="17">
    <source>
        <dbReference type="ARBA" id="ARBA00060276"/>
    </source>
</evidence>
<keyword evidence="6" id="KW-1003">Cell membrane</keyword>
<dbReference type="GeneID" id="55969457"/>
<evidence type="ECO:0000256" key="14">
    <source>
        <dbReference type="ARBA" id="ARBA00023136"/>
    </source>
</evidence>
<comment type="subcellular location">
    <subcellularLocation>
        <location evidence="3">Cell membrane</location>
        <topology evidence="3">Multi-pass membrane protein</topology>
    </subcellularLocation>
    <subcellularLocation>
        <location evidence="1">Lipid droplet</location>
    </subcellularLocation>
    <subcellularLocation>
        <location evidence="2">Peroxisome membrane</location>
        <topology evidence="2">Multi-pass membrane protein</topology>
    </subcellularLocation>
</comment>
<keyword evidence="14" id="KW-0472">Membrane</keyword>
<feature type="non-terminal residue" evidence="23">
    <location>
        <position position="1"/>
    </location>
</feature>
<evidence type="ECO:0000256" key="20">
    <source>
        <dbReference type="SAM" id="MobiDB-lite"/>
    </source>
</evidence>
<evidence type="ECO:0000256" key="3">
    <source>
        <dbReference type="ARBA" id="ARBA00004651"/>
    </source>
</evidence>
<proteinExistence type="inferred from homology"/>
<dbReference type="OrthoDB" id="10253869at2759"/>
<evidence type="ECO:0000256" key="18">
    <source>
        <dbReference type="ARBA" id="ARBA00068795"/>
    </source>
</evidence>
<feature type="domain" description="AMP-dependent synthetase/ligase" evidence="21">
    <location>
        <begin position="62"/>
        <end position="430"/>
    </location>
</feature>
<evidence type="ECO:0000256" key="5">
    <source>
        <dbReference type="ARBA" id="ARBA00022448"/>
    </source>
</evidence>
<dbReference type="PROSITE" id="PS00455">
    <property type="entry name" value="AMP_BINDING"/>
    <property type="match status" value="1"/>
</dbReference>
<keyword evidence="15" id="KW-0576">Peroxisome</keyword>
<accession>A0A9P4YNX1</accession>
<evidence type="ECO:0000256" key="10">
    <source>
        <dbReference type="ARBA" id="ARBA00022741"/>
    </source>
</evidence>
<evidence type="ECO:0000256" key="6">
    <source>
        <dbReference type="ARBA" id="ARBA00022475"/>
    </source>
</evidence>
<dbReference type="Gene3D" id="3.40.50.12780">
    <property type="entry name" value="N-terminal domain of ligase-like"/>
    <property type="match status" value="1"/>
</dbReference>
<keyword evidence="8" id="KW-0551">Lipid droplet</keyword>
<dbReference type="GO" id="GO:0004467">
    <property type="term" value="F:long-chain fatty acid-CoA ligase activity"/>
    <property type="evidence" value="ECO:0007669"/>
    <property type="project" value="TreeGrafter"/>
</dbReference>
<dbReference type="Pfam" id="PF00501">
    <property type="entry name" value="AMP-binding"/>
    <property type="match status" value="1"/>
</dbReference>
<dbReference type="GO" id="GO:0005778">
    <property type="term" value="C:peroxisomal membrane"/>
    <property type="evidence" value="ECO:0007669"/>
    <property type="project" value="UniProtKB-SubCell"/>
</dbReference>
<feature type="compositionally biased region" description="Polar residues" evidence="20">
    <location>
        <begin position="575"/>
        <end position="588"/>
    </location>
</feature>
<keyword evidence="9" id="KW-0812">Transmembrane</keyword>
<reference evidence="23" key="1">
    <citation type="submission" date="2020-03" db="EMBL/GenBank/DDBJ databases">
        <title>Site-based positive gene gene selection in Geosmithia morbida across the United States reveals a broad range of putative effectors and factors for local host and environmental adapation.</title>
        <authorList>
            <person name="Onufrak A."/>
            <person name="Murdoch R.W."/>
            <person name="Gazis R."/>
            <person name="Huff M."/>
            <person name="Staton M."/>
            <person name="Klingeman W."/>
            <person name="Hadziabdic D."/>
        </authorList>
    </citation>
    <scope>NUCLEOTIDE SEQUENCE</scope>
    <source>
        <strain evidence="23">1262</strain>
    </source>
</reference>
<evidence type="ECO:0000313" key="23">
    <source>
        <dbReference type="EMBL" id="KAF4120428.1"/>
    </source>
</evidence>
<evidence type="ECO:0000256" key="8">
    <source>
        <dbReference type="ARBA" id="ARBA00022677"/>
    </source>
</evidence>
<name>A0A9P4YNX1_9HYPO</name>
<dbReference type="GO" id="GO:0005524">
    <property type="term" value="F:ATP binding"/>
    <property type="evidence" value="ECO:0007669"/>
    <property type="project" value="UniProtKB-KW"/>
</dbReference>
<evidence type="ECO:0000256" key="12">
    <source>
        <dbReference type="ARBA" id="ARBA00022989"/>
    </source>
</evidence>
<evidence type="ECO:0000256" key="11">
    <source>
        <dbReference type="ARBA" id="ARBA00022840"/>
    </source>
</evidence>
<dbReference type="FunFam" id="3.40.50.12780:FF:000019">
    <property type="entry name" value="Long-chain fatty acid transporter"/>
    <property type="match status" value="1"/>
</dbReference>
<dbReference type="GO" id="GO:0009898">
    <property type="term" value="C:cytoplasmic side of plasma membrane"/>
    <property type="evidence" value="ECO:0007669"/>
    <property type="project" value="TreeGrafter"/>
</dbReference>
<dbReference type="AlphaFoldDB" id="A0A9P4YNX1"/>
<dbReference type="RefSeq" id="XP_035319080.1">
    <property type="nucleotide sequence ID" value="XM_035465205.1"/>
</dbReference>
<dbReference type="GO" id="GO:0005324">
    <property type="term" value="F:long-chain fatty acid transmembrane transporter activity"/>
    <property type="evidence" value="ECO:0007669"/>
    <property type="project" value="TreeGrafter"/>
</dbReference>
<keyword evidence="12" id="KW-1133">Transmembrane helix</keyword>
<comment type="similarity">
    <text evidence="4">Belongs to the ATP-dependent AMP-binding enzyme family.</text>
</comment>
<protein>
    <recommendedName>
        <fullName evidence="18">Very long-chain fatty acid transport protein</fullName>
    </recommendedName>
    <alternativeName>
        <fullName evidence="19">Very-long-chain acyl-CoA synthetase</fullName>
    </alternativeName>
</protein>
<dbReference type="Pfam" id="PF13193">
    <property type="entry name" value="AMP-binding_C"/>
    <property type="match status" value="1"/>
</dbReference>
<evidence type="ECO:0000256" key="9">
    <source>
        <dbReference type="ARBA" id="ARBA00022692"/>
    </source>
</evidence>
<dbReference type="GO" id="GO:0005811">
    <property type="term" value="C:lipid droplet"/>
    <property type="evidence" value="ECO:0007669"/>
    <property type="project" value="UniProtKB-SubCell"/>
</dbReference>
<evidence type="ECO:0000259" key="22">
    <source>
        <dbReference type="Pfam" id="PF13193"/>
    </source>
</evidence>
<comment type="catalytic activity">
    <reaction evidence="16">
        <text>a very long-chain fatty acid + ATP + CoA = a very long-chain fatty acyl-CoA + AMP + diphosphate</text>
        <dbReference type="Rhea" id="RHEA:54536"/>
        <dbReference type="ChEBI" id="CHEBI:30616"/>
        <dbReference type="ChEBI" id="CHEBI:33019"/>
        <dbReference type="ChEBI" id="CHEBI:57287"/>
        <dbReference type="ChEBI" id="CHEBI:58950"/>
        <dbReference type="ChEBI" id="CHEBI:138261"/>
        <dbReference type="ChEBI" id="CHEBI:456215"/>
    </reaction>
</comment>
<dbReference type="EMBL" id="JAANYQ010000017">
    <property type="protein sequence ID" value="KAF4120428.1"/>
    <property type="molecule type" value="Genomic_DNA"/>
</dbReference>
<evidence type="ECO:0000256" key="16">
    <source>
        <dbReference type="ARBA" id="ARBA00051585"/>
    </source>
</evidence>
<evidence type="ECO:0000256" key="4">
    <source>
        <dbReference type="ARBA" id="ARBA00006432"/>
    </source>
</evidence>
<evidence type="ECO:0000256" key="1">
    <source>
        <dbReference type="ARBA" id="ARBA00004502"/>
    </source>
</evidence>
<evidence type="ECO:0000259" key="21">
    <source>
        <dbReference type="Pfam" id="PF00501"/>
    </source>
</evidence>